<comment type="caution">
    <text evidence="10">The sequence shown here is derived from an EMBL/GenBank/DDBJ whole genome shotgun (WGS) entry which is preliminary data.</text>
</comment>
<dbReference type="InterPro" id="IPR036852">
    <property type="entry name" value="Peptidase_S8/S53_dom_sf"/>
</dbReference>
<feature type="chain" id="PRO_5026200394" description="subtilisin" evidence="8">
    <location>
        <begin position="16"/>
        <end position="527"/>
    </location>
</feature>
<dbReference type="Pfam" id="PF00082">
    <property type="entry name" value="Peptidase_S8"/>
    <property type="match status" value="1"/>
</dbReference>
<dbReference type="PROSITE" id="PS51892">
    <property type="entry name" value="SUBTILASE"/>
    <property type="match status" value="1"/>
</dbReference>
<dbReference type="InterPro" id="IPR050131">
    <property type="entry name" value="Peptidase_S8_subtilisin-like"/>
</dbReference>
<comment type="catalytic activity">
    <reaction evidence="4">
        <text>Hydrolysis of proteins with broad specificity for peptide bonds, and a preference for a large uncharged residue in P1. Hydrolyzes peptide amides.</text>
        <dbReference type="EC" id="3.4.21.62"/>
    </reaction>
</comment>
<gene>
    <name evidence="10" type="ORF">Ae201684_009004</name>
</gene>
<organism evidence="10 11">
    <name type="scientific">Aphanomyces euteiches</name>
    <dbReference type="NCBI Taxonomy" id="100861"/>
    <lineage>
        <taxon>Eukaryota</taxon>
        <taxon>Sar</taxon>
        <taxon>Stramenopiles</taxon>
        <taxon>Oomycota</taxon>
        <taxon>Saprolegniomycetes</taxon>
        <taxon>Saprolegniales</taxon>
        <taxon>Verrucalvaceae</taxon>
        <taxon>Aphanomyces</taxon>
    </lineage>
</organism>
<keyword evidence="3" id="KW-0378">Hydrolase</keyword>
<evidence type="ECO:0000256" key="6">
    <source>
        <dbReference type="PROSITE-ProRule" id="PRU01240"/>
    </source>
</evidence>
<evidence type="ECO:0000256" key="1">
    <source>
        <dbReference type="ARBA" id="ARBA00011073"/>
    </source>
</evidence>
<evidence type="ECO:0000313" key="11">
    <source>
        <dbReference type="Proteomes" id="UP000481153"/>
    </source>
</evidence>
<accession>A0A6G0X2S1</accession>
<dbReference type="AlphaFoldDB" id="A0A6G0X2S1"/>
<keyword evidence="2" id="KW-0645">Protease</keyword>
<protein>
    <recommendedName>
        <fullName evidence="5">subtilisin</fullName>
        <ecNumber evidence="5">3.4.21.62</ecNumber>
    </recommendedName>
</protein>
<feature type="region of interest" description="Disordered" evidence="7">
    <location>
        <begin position="461"/>
        <end position="504"/>
    </location>
</feature>
<dbReference type="InterPro" id="IPR000209">
    <property type="entry name" value="Peptidase_S8/S53_dom"/>
</dbReference>
<evidence type="ECO:0000256" key="5">
    <source>
        <dbReference type="ARBA" id="ARBA00023619"/>
    </source>
</evidence>
<dbReference type="EMBL" id="VJMJ01000117">
    <property type="protein sequence ID" value="KAF0734136.1"/>
    <property type="molecule type" value="Genomic_DNA"/>
</dbReference>
<feature type="signal peptide" evidence="8">
    <location>
        <begin position="1"/>
        <end position="15"/>
    </location>
</feature>
<evidence type="ECO:0000256" key="8">
    <source>
        <dbReference type="SAM" id="SignalP"/>
    </source>
</evidence>
<keyword evidence="11" id="KW-1185">Reference proteome</keyword>
<dbReference type="GO" id="GO:0006508">
    <property type="term" value="P:proteolysis"/>
    <property type="evidence" value="ECO:0007669"/>
    <property type="project" value="UniProtKB-KW"/>
</dbReference>
<dbReference type="EC" id="3.4.21.62" evidence="5"/>
<evidence type="ECO:0000256" key="2">
    <source>
        <dbReference type="ARBA" id="ARBA00022670"/>
    </source>
</evidence>
<evidence type="ECO:0000313" key="10">
    <source>
        <dbReference type="EMBL" id="KAF0734136.1"/>
    </source>
</evidence>
<evidence type="ECO:0000256" key="4">
    <source>
        <dbReference type="ARBA" id="ARBA00023529"/>
    </source>
</evidence>
<evidence type="ECO:0000256" key="7">
    <source>
        <dbReference type="SAM" id="MobiDB-lite"/>
    </source>
</evidence>
<dbReference type="Proteomes" id="UP000481153">
    <property type="component" value="Unassembled WGS sequence"/>
</dbReference>
<reference evidence="10 11" key="1">
    <citation type="submission" date="2019-07" db="EMBL/GenBank/DDBJ databases">
        <title>Genomics analysis of Aphanomyces spp. identifies a new class of oomycete effector associated with host adaptation.</title>
        <authorList>
            <person name="Gaulin E."/>
        </authorList>
    </citation>
    <scope>NUCLEOTIDE SEQUENCE [LARGE SCALE GENOMIC DNA]</scope>
    <source>
        <strain evidence="10 11">ATCC 201684</strain>
    </source>
</reference>
<dbReference type="Gene3D" id="3.40.50.200">
    <property type="entry name" value="Peptidase S8/S53 domain"/>
    <property type="match status" value="1"/>
</dbReference>
<feature type="compositionally biased region" description="Low complexity" evidence="7">
    <location>
        <begin position="463"/>
        <end position="504"/>
    </location>
</feature>
<name>A0A6G0X2S1_9STRA</name>
<feature type="domain" description="Peptidase S8/S53" evidence="9">
    <location>
        <begin position="166"/>
        <end position="425"/>
    </location>
</feature>
<evidence type="ECO:0000256" key="3">
    <source>
        <dbReference type="ARBA" id="ARBA00022825"/>
    </source>
</evidence>
<dbReference type="PANTHER" id="PTHR43806:SF67">
    <property type="entry name" value="EGF-LIKE DOMAIN-CONTAINING PROTEIN"/>
    <property type="match status" value="1"/>
</dbReference>
<dbReference type="VEuPathDB" id="FungiDB:AeMF1_018886"/>
<sequence length="527" mass="54402">MGFVSLLCVAIFATASKISPSLTTKLKAENTTNVVVEFTNSVVFDDASLAAMTRSVRLQNVTTTLKAFAKQSQARVLETVVAAMTKNPYLRVQSFFVTNRLHLVNASQTLVDEISKDANVERIRLPVQATSLVPKASVPLVNPPANSSWALTRVGAVRAWDSGIRGAGIIVGSIDSGVRGTHISLAATHRKNYGWFDAVGKSVLPIDYDGQGTATGAIATGSRGVAPDATWSSCAACLHGVCTEAALIACSQFLLCPSAPDGTSPKCDEAPHVIHNGWESPATAPEGWFDPVLVAWRAAGVVPIFSSNRQDSKGSGQAQCGTLFGPGASPLALTTVPTDSNDLVDAFVSLGPTADLRVKPDIAAPGVSVLSADFRSDNGWAISSSPALSAAFAAGSVALYLSAHPNATFQDVSGALTSSASQATPANLNCGGLLDSKYPNNVVGGGIVNAFTMLSDALEPPLSTTNSSANATTTTPRPASTPTSTTATPPTLGVSTTVTPSNSTNCTRLTVQEEPDEDTIVFPALEA</sequence>
<keyword evidence="3" id="KW-0720">Serine protease</keyword>
<evidence type="ECO:0000259" key="9">
    <source>
        <dbReference type="Pfam" id="PF00082"/>
    </source>
</evidence>
<keyword evidence="8" id="KW-0732">Signal</keyword>
<dbReference type="GO" id="GO:0004252">
    <property type="term" value="F:serine-type endopeptidase activity"/>
    <property type="evidence" value="ECO:0007669"/>
    <property type="project" value="UniProtKB-EC"/>
</dbReference>
<comment type="similarity">
    <text evidence="1 6">Belongs to the peptidase S8 family.</text>
</comment>
<proteinExistence type="inferred from homology"/>
<comment type="caution">
    <text evidence="6">Lacks conserved residue(s) required for the propagation of feature annotation.</text>
</comment>
<dbReference type="SUPFAM" id="SSF52743">
    <property type="entry name" value="Subtilisin-like"/>
    <property type="match status" value="1"/>
</dbReference>
<dbReference type="PANTHER" id="PTHR43806">
    <property type="entry name" value="PEPTIDASE S8"/>
    <property type="match status" value="1"/>
</dbReference>